<evidence type="ECO:0000313" key="2">
    <source>
        <dbReference type="Proteomes" id="UP001497700"/>
    </source>
</evidence>
<protein>
    <submittedName>
        <fullName evidence="1">Uncharacterized protein</fullName>
    </submittedName>
</protein>
<accession>A0ACB9YRP2</accession>
<reference evidence="1 2" key="1">
    <citation type="journal article" date="2022" name="New Phytol.">
        <title>Ecological generalism drives hyperdiversity of secondary metabolite gene clusters in xylarialean endophytes.</title>
        <authorList>
            <person name="Franco M.E.E."/>
            <person name="Wisecaver J.H."/>
            <person name="Arnold A.E."/>
            <person name="Ju Y.M."/>
            <person name="Slot J.C."/>
            <person name="Ahrendt S."/>
            <person name="Moore L.P."/>
            <person name="Eastman K.E."/>
            <person name="Scott K."/>
            <person name="Konkel Z."/>
            <person name="Mondo S.J."/>
            <person name="Kuo A."/>
            <person name="Hayes R.D."/>
            <person name="Haridas S."/>
            <person name="Andreopoulos B."/>
            <person name="Riley R."/>
            <person name="LaButti K."/>
            <person name="Pangilinan J."/>
            <person name="Lipzen A."/>
            <person name="Amirebrahimi M."/>
            <person name="Yan J."/>
            <person name="Adam C."/>
            <person name="Keymanesh K."/>
            <person name="Ng V."/>
            <person name="Louie K."/>
            <person name="Northen T."/>
            <person name="Drula E."/>
            <person name="Henrissat B."/>
            <person name="Hsieh H.M."/>
            <person name="Youens-Clark K."/>
            <person name="Lutzoni F."/>
            <person name="Miadlikowska J."/>
            <person name="Eastwood D.C."/>
            <person name="Hamelin R.C."/>
            <person name="Grigoriev I.V."/>
            <person name="U'Ren J.M."/>
        </authorList>
    </citation>
    <scope>NUCLEOTIDE SEQUENCE [LARGE SCALE GENOMIC DNA]</scope>
    <source>
        <strain evidence="1 2">CBS 119005</strain>
    </source>
</reference>
<sequence>MIIVKKDSEVMTNYVAANPVPAGENFGVFKDQKLQPAVFSLSEDAILNLIITVDREPTKFDFGKLSGLFPEGVIIQAFAVLQAPDSSLDICIASKATDTTSDFYLLHHITLDEIIGTVPSAKVTHGVFPTVDHIYMGHKSSDGEQSLPLVMVAFKRSDRLTSTEDLSYVKFGKKATLVTSWSLPVDPMKVYDVTLVTCPLGDGVFVLYQGFSGKMFLVFKVLDGDDDDGFVVSVTCPEGATCLASFLDPATGWTVVLVGGKVITAFTYRDYSHKDSPGNAIDNLDKISDLQDLHLSQAGESLYLWYTTSADAVYYYTTTTSSLSKGSVLPLLAKGLGGRTSSLLSSRPRDGDSDAIVSSLLSVDKHGNLSLLQQDTTSLAWQQYPFWHADVENITKVKGLMVRLHTTVVNNGDGDKADLLPGCWLRVSSSGLVRCIINGRHTTLSPTAQWCQTDAKGVLNILLQNEDATIHQFAADAYRPAKAPSTRTTGERNLGDPILDPSHKLVPKLEGVQTPDDVRKLKKPDGTPLLPGNISDEDAKGAAEAFKQLVACAKDVQAKDKNRLQEYHTAIGLRAGLAVADEAIVPLGFWSDAGDFFEGAWNWITDVAEDAWSWICQAVGDAWHFIVKIGKEIFKIVLTSVTSVVKGIIWVFKKIGALIEDVIEFIGFLFEWGDILDATDSVAAGFNAALDYGEELLNSKNVDAHKWLEDVRTSILKNLSDLQSNDYKGARTGGDNTMARLGDTVDGDNKGDDDEVKASVTYNWSSYYFTYGGGPTNAVLHDDSLSTKDSTDNVVKLWDDIQEEVESITKTVTKVAGGLVQFLNTSNYSVKELINKIEGDLVNGMIDSLKKLVDILFDALTAGISLVRDLTTKIIDIPVISWLWKNVIAGGRPLTLLNFCALLIAIPTTVLYKAKKKQAPPKLKGRLNKDTFGKYVNSQGDATLASDIGRFSTAAGASAVLVWGTFKTLSLLADGTFEGLGLETVPIGPVDNVMNVLDSASLTFAGVDRFAAWPVLAITSRATTTDVDTRAFLKYTGWALAGANFVSGAVVKIVGKKKKVERPVVKRWEATTEAVISIPRLCVALAGNIMDAESGDKETVLVVDGFLETATSFGSSWGSAVAGWNNEVENYLLYIGLAVQQICTFLNYGLLVVDFVEELD</sequence>
<organism evidence="1 2">
    <name type="scientific">Hypoxylon rubiginosum</name>
    <dbReference type="NCBI Taxonomy" id="110542"/>
    <lineage>
        <taxon>Eukaryota</taxon>
        <taxon>Fungi</taxon>
        <taxon>Dikarya</taxon>
        <taxon>Ascomycota</taxon>
        <taxon>Pezizomycotina</taxon>
        <taxon>Sordariomycetes</taxon>
        <taxon>Xylariomycetidae</taxon>
        <taxon>Xylariales</taxon>
        <taxon>Hypoxylaceae</taxon>
        <taxon>Hypoxylon</taxon>
    </lineage>
</organism>
<dbReference type="EMBL" id="MU393535">
    <property type="protein sequence ID" value="KAI4862028.1"/>
    <property type="molecule type" value="Genomic_DNA"/>
</dbReference>
<keyword evidence="2" id="KW-1185">Reference proteome</keyword>
<comment type="caution">
    <text evidence="1">The sequence shown here is derived from an EMBL/GenBank/DDBJ whole genome shotgun (WGS) entry which is preliminary data.</text>
</comment>
<dbReference type="Proteomes" id="UP001497700">
    <property type="component" value="Unassembled WGS sequence"/>
</dbReference>
<evidence type="ECO:0000313" key="1">
    <source>
        <dbReference type="EMBL" id="KAI4862028.1"/>
    </source>
</evidence>
<proteinExistence type="predicted"/>
<name>A0ACB9YRP2_9PEZI</name>
<gene>
    <name evidence="1" type="ORF">F4820DRAFT_451338</name>
</gene>